<dbReference type="GO" id="GO:0032259">
    <property type="term" value="P:methylation"/>
    <property type="evidence" value="ECO:0007669"/>
    <property type="project" value="UniProtKB-KW"/>
</dbReference>
<dbReference type="PIRSF" id="PIRSF017393">
    <property type="entry name" value="MTase_SAV2177"/>
    <property type="match status" value="1"/>
</dbReference>
<keyword evidence="1" id="KW-0489">Methyltransferase</keyword>
<comment type="caution">
    <text evidence="1">The sequence shown here is derived from an EMBL/GenBank/DDBJ whole genome shotgun (WGS) entry which is preliminary data.</text>
</comment>
<proteinExistence type="predicted"/>
<dbReference type="GO" id="GO:0008168">
    <property type="term" value="F:methyltransferase activity"/>
    <property type="evidence" value="ECO:0007669"/>
    <property type="project" value="UniProtKB-KW"/>
</dbReference>
<keyword evidence="2" id="KW-1185">Reference proteome</keyword>
<name>A0ABV4CAX2_9PSEU</name>
<protein>
    <submittedName>
        <fullName evidence="1">SAM-dependent methyltransferase</fullName>
        <ecNumber evidence="1">2.1.1.-</ecNumber>
    </submittedName>
</protein>
<sequence>MSDPTSEFVGVNHRVANPARIYDYGLGGDHNFAADRERFEMLEQVDPDARLVVSANRGFLRRAVRYCMQQGITQFLDLGSGVPTVGNVHEAAHQIDPSVRVVYVDNEPVAAAHTRRLLRGLDNTAIVEEDLRNPEAIMSAPETRELLDFSKPVGLMMVAVLHWVADADVAGLLARYRSFLAPGSMLAISHLTDEHLPEQMGQVGEVFDETTEPVTYRPQSQADLLFEGCDLVSPGVVYTTEWRSEPHEAVHPPERAKIWAAVGRLR</sequence>
<dbReference type="Gene3D" id="3.40.50.150">
    <property type="entry name" value="Vaccinia Virus protein VP39"/>
    <property type="match status" value="1"/>
</dbReference>
<dbReference type="EC" id="2.1.1.-" evidence="1"/>
<dbReference type="SUPFAM" id="SSF53335">
    <property type="entry name" value="S-adenosyl-L-methionine-dependent methyltransferases"/>
    <property type="match status" value="1"/>
</dbReference>
<accession>A0ABV4CAX2</accession>
<evidence type="ECO:0000313" key="2">
    <source>
        <dbReference type="Proteomes" id="UP001564626"/>
    </source>
</evidence>
<dbReference type="InterPro" id="IPR006764">
    <property type="entry name" value="SAM_dep_MeTrfase_SAV2177_type"/>
</dbReference>
<dbReference type="Proteomes" id="UP001564626">
    <property type="component" value="Unassembled WGS sequence"/>
</dbReference>
<keyword evidence="1" id="KW-0808">Transferase</keyword>
<dbReference type="EMBL" id="JBGEHV010000002">
    <property type="protein sequence ID" value="MEY8038218.1"/>
    <property type="molecule type" value="Genomic_DNA"/>
</dbReference>
<gene>
    <name evidence="1" type="ORF">AB8O55_02305</name>
</gene>
<reference evidence="1 2" key="1">
    <citation type="submission" date="2024-08" db="EMBL/GenBank/DDBJ databases">
        <title>Genome mining of Saccharopolyspora cebuensis PGLac3 from Nigerian medicinal plant.</title>
        <authorList>
            <person name="Ezeobiora C.E."/>
            <person name="Igbokwe N.H."/>
            <person name="Amin D.H."/>
            <person name="Mendie U.E."/>
        </authorList>
    </citation>
    <scope>NUCLEOTIDE SEQUENCE [LARGE SCALE GENOMIC DNA]</scope>
    <source>
        <strain evidence="1 2">PGLac3</strain>
    </source>
</reference>
<organism evidence="1 2">
    <name type="scientific">Saccharopolyspora cebuensis</name>
    <dbReference type="NCBI Taxonomy" id="418759"/>
    <lineage>
        <taxon>Bacteria</taxon>
        <taxon>Bacillati</taxon>
        <taxon>Actinomycetota</taxon>
        <taxon>Actinomycetes</taxon>
        <taxon>Pseudonocardiales</taxon>
        <taxon>Pseudonocardiaceae</taxon>
        <taxon>Saccharopolyspora</taxon>
    </lineage>
</organism>
<dbReference type="Pfam" id="PF04672">
    <property type="entry name" value="Methyltransf_19"/>
    <property type="match status" value="1"/>
</dbReference>
<evidence type="ECO:0000313" key="1">
    <source>
        <dbReference type="EMBL" id="MEY8038218.1"/>
    </source>
</evidence>
<dbReference type="InterPro" id="IPR029063">
    <property type="entry name" value="SAM-dependent_MTases_sf"/>
</dbReference>
<dbReference type="RefSeq" id="WP_345360920.1">
    <property type="nucleotide sequence ID" value="NZ_BAABII010000005.1"/>
</dbReference>